<name>A0A5B7GM72_PORTR</name>
<accession>A0A5B7GM72</accession>
<gene>
    <name evidence="1" type="ORF">E2C01_052706</name>
</gene>
<comment type="caution">
    <text evidence="1">The sequence shown here is derived from an EMBL/GenBank/DDBJ whole genome shotgun (WGS) entry which is preliminary data.</text>
</comment>
<reference evidence="1 2" key="1">
    <citation type="submission" date="2019-05" db="EMBL/GenBank/DDBJ databases">
        <title>Another draft genome of Portunus trituberculatus and its Hox gene families provides insights of decapod evolution.</title>
        <authorList>
            <person name="Jeong J.-H."/>
            <person name="Song I."/>
            <person name="Kim S."/>
            <person name="Choi T."/>
            <person name="Kim D."/>
            <person name="Ryu S."/>
            <person name="Kim W."/>
        </authorList>
    </citation>
    <scope>NUCLEOTIDE SEQUENCE [LARGE SCALE GENOMIC DNA]</scope>
    <source>
        <tissue evidence="1">Muscle</tissue>
    </source>
</reference>
<dbReference type="Proteomes" id="UP000324222">
    <property type="component" value="Unassembled WGS sequence"/>
</dbReference>
<evidence type="ECO:0000313" key="2">
    <source>
        <dbReference type="Proteomes" id="UP000324222"/>
    </source>
</evidence>
<dbReference type="AlphaFoldDB" id="A0A5B7GM72"/>
<organism evidence="1 2">
    <name type="scientific">Portunus trituberculatus</name>
    <name type="common">Swimming crab</name>
    <name type="synonym">Neptunus trituberculatus</name>
    <dbReference type="NCBI Taxonomy" id="210409"/>
    <lineage>
        <taxon>Eukaryota</taxon>
        <taxon>Metazoa</taxon>
        <taxon>Ecdysozoa</taxon>
        <taxon>Arthropoda</taxon>
        <taxon>Crustacea</taxon>
        <taxon>Multicrustacea</taxon>
        <taxon>Malacostraca</taxon>
        <taxon>Eumalacostraca</taxon>
        <taxon>Eucarida</taxon>
        <taxon>Decapoda</taxon>
        <taxon>Pleocyemata</taxon>
        <taxon>Brachyura</taxon>
        <taxon>Eubrachyura</taxon>
        <taxon>Portunoidea</taxon>
        <taxon>Portunidae</taxon>
        <taxon>Portuninae</taxon>
        <taxon>Portunus</taxon>
    </lineage>
</organism>
<dbReference type="EMBL" id="VSRR010015910">
    <property type="protein sequence ID" value="MPC58699.1"/>
    <property type="molecule type" value="Genomic_DNA"/>
</dbReference>
<evidence type="ECO:0000313" key="1">
    <source>
        <dbReference type="EMBL" id="MPC58699.1"/>
    </source>
</evidence>
<keyword evidence="2" id="KW-1185">Reference proteome</keyword>
<sequence>MFESFPLVISTARDKTRSTKCQGIIWLNATPQRSTKRLPEHKGYFGPKEDTMLCLLKGESQQRFEWYQGEETPAR</sequence>
<protein>
    <submittedName>
        <fullName evidence="1">Uncharacterized protein</fullName>
    </submittedName>
</protein>
<proteinExistence type="predicted"/>